<dbReference type="Proteomes" id="UP000016930">
    <property type="component" value="Unassembled WGS sequence"/>
</dbReference>
<dbReference type="GO" id="GO:0004672">
    <property type="term" value="F:protein kinase activity"/>
    <property type="evidence" value="ECO:0007669"/>
    <property type="project" value="InterPro"/>
</dbReference>
<dbReference type="OrthoDB" id="3271155at2759"/>
<proteinExistence type="predicted"/>
<organism evidence="2 3">
    <name type="scientific">Ceriporiopsis subvermispora (strain B)</name>
    <name type="common">White-rot fungus</name>
    <name type="synonym">Gelatoporia subvermispora</name>
    <dbReference type="NCBI Taxonomy" id="914234"/>
    <lineage>
        <taxon>Eukaryota</taxon>
        <taxon>Fungi</taxon>
        <taxon>Dikarya</taxon>
        <taxon>Basidiomycota</taxon>
        <taxon>Agaricomycotina</taxon>
        <taxon>Agaricomycetes</taxon>
        <taxon>Polyporales</taxon>
        <taxon>Gelatoporiaceae</taxon>
        <taxon>Gelatoporia</taxon>
    </lineage>
</organism>
<keyword evidence="3" id="KW-1185">Reference proteome</keyword>
<dbReference type="InterPro" id="IPR008266">
    <property type="entry name" value="Tyr_kinase_AS"/>
</dbReference>
<sequence length="668" mass="75513">MSAAPKDPDLGYAAHTKSSRGAIEVELSGNIEWDDPSVFAHLGVHDVDADFVNAARMLFAQDTKLQSAKLELIRIAADSSKQETAMYPHLGLIFAFIELLQDKYGNSARVRFSQSSNMRLIIETSDSWDYPSNKPDFSTILAELFESPTNRWRDRRGWCEVKAHASDRPKSDRGTRPKEIVVQTADYARLHMSGRPFQLFSVGLLIYGDEFCVGIYDRAGVRYSPSHNIWKDFDIFIRVVRSITTDMTPEELGEDPTVVTLTDASRDMWFARLDANRLPVEERDEPVYEVSLGGTTDDTDDGLWVTIGTPIWISLSLFGRGTLVWRVRNKATLDLRVMKNAWHSGARTSESEIYQLIEGQHPGVARFDVGADVKFPGTELIISTSSLRSSGRANSAKHAILHRVFIYPIGRSLYRARSELELVKGMRAALRGHEFLCNQYILHRDISVGNIMLSSEDDPPEGAEGFLMDLELARCSGPRVEYTVIAPVRTPTGQILNDVQVRHSRWDTHLTKRGAPMTGTLQFMAVVLLESLEERVWNEQNAVGPPMEHKVHHDIESFIWVLIYSLMRRIIVVEASKVNDADKHLVGQLTTLKTRFIRYFGRSTPSGILGQRGGAKPWNFVQYHPEFFSEPIRDLIDNLDRQFRVRKEEPFTHAAVLGALDAAIRRLS</sequence>
<evidence type="ECO:0000259" key="1">
    <source>
        <dbReference type="Pfam" id="PF17667"/>
    </source>
</evidence>
<dbReference type="EMBL" id="KB445805">
    <property type="protein sequence ID" value="EMD33833.1"/>
    <property type="molecule type" value="Genomic_DNA"/>
</dbReference>
<dbReference type="HOGENOM" id="CLU_012171_1_0_1"/>
<dbReference type="PANTHER" id="PTHR38248">
    <property type="entry name" value="FUNK1 6"/>
    <property type="match status" value="1"/>
</dbReference>
<dbReference type="InterPro" id="IPR011009">
    <property type="entry name" value="Kinase-like_dom_sf"/>
</dbReference>
<evidence type="ECO:0000313" key="3">
    <source>
        <dbReference type="Proteomes" id="UP000016930"/>
    </source>
</evidence>
<feature type="domain" description="Fungal-type protein kinase" evidence="1">
    <location>
        <begin position="155"/>
        <end position="564"/>
    </location>
</feature>
<dbReference type="PROSITE" id="PS00109">
    <property type="entry name" value="PROTEIN_KINASE_TYR"/>
    <property type="match status" value="1"/>
</dbReference>
<evidence type="ECO:0000313" key="2">
    <source>
        <dbReference type="EMBL" id="EMD33833.1"/>
    </source>
</evidence>
<dbReference type="Pfam" id="PF17667">
    <property type="entry name" value="Pkinase_fungal"/>
    <property type="match status" value="1"/>
</dbReference>
<reference evidence="2 3" key="1">
    <citation type="journal article" date="2012" name="Proc. Natl. Acad. Sci. U.S.A.">
        <title>Comparative genomics of Ceriporiopsis subvermispora and Phanerochaete chrysosporium provide insight into selective ligninolysis.</title>
        <authorList>
            <person name="Fernandez-Fueyo E."/>
            <person name="Ruiz-Duenas F.J."/>
            <person name="Ferreira P."/>
            <person name="Floudas D."/>
            <person name="Hibbett D.S."/>
            <person name="Canessa P."/>
            <person name="Larrondo L.F."/>
            <person name="James T.Y."/>
            <person name="Seelenfreund D."/>
            <person name="Lobos S."/>
            <person name="Polanco R."/>
            <person name="Tello M."/>
            <person name="Honda Y."/>
            <person name="Watanabe T."/>
            <person name="Watanabe T."/>
            <person name="Ryu J.S."/>
            <person name="Kubicek C.P."/>
            <person name="Schmoll M."/>
            <person name="Gaskell J."/>
            <person name="Hammel K.E."/>
            <person name="St John F.J."/>
            <person name="Vanden Wymelenberg A."/>
            <person name="Sabat G."/>
            <person name="Splinter BonDurant S."/>
            <person name="Syed K."/>
            <person name="Yadav J.S."/>
            <person name="Doddapaneni H."/>
            <person name="Subramanian V."/>
            <person name="Lavin J.L."/>
            <person name="Oguiza J.A."/>
            <person name="Perez G."/>
            <person name="Pisabarro A.G."/>
            <person name="Ramirez L."/>
            <person name="Santoyo F."/>
            <person name="Master E."/>
            <person name="Coutinho P.M."/>
            <person name="Henrissat B."/>
            <person name="Lombard V."/>
            <person name="Magnuson J.K."/>
            <person name="Kuees U."/>
            <person name="Hori C."/>
            <person name="Igarashi K."/>
            <person name="Samejima M."/>
            <person name="Held B.W."/>
            <person name="Barry K.W."/>
            <person name="LaButti K.M."/>
            <person name="Lapidus A."/>
            <person name="Lindquist E.A."/>
            <person name="Lucas S.M."/>
            <person name="Riley R."/>
            <person name="Salamov A.A."/>
            <person name="Hoffmeister D."/>
            <person name="Schwenk D."/>
            <person name="Hadar Y."/>
            <person name="Yarden O."/>
            <person name="de Vries R.P."/>
            <person name="Wiebenga A."/>
            <person name="Stenlid J."/>
            <person name="Eastwood D."/>
            <person name="Grigoriev I.V."/>
            <person name="Berka R.M."/>
            <person name="Blanchette R.A."/>
            <person name="Kersten P."/>
            <person name="Martinez A.T."/>
            <person name="Vicuna R."/>
            <person name="Cullen D."/>
        </authorList>
    </citation>
    <scope>NUCLEOTIDE SEQUENCE [LARGE SCALE GENOMIC DNA]</scope>
    <source>
        <strain evidence="2 3">B</strain>
    </source>
</reference>
<protein>
    <recommendedName>
        <fullName evidence="1">Fungal-type protein kinase domain-containing protein</fullName>
    </recommendedName>
</protein>
<dbReference type="PANTHER" id="PTHR38248:SF2">
    <property type="entry name" value="FUNK1 11"/>
    <property type="match status" value="1"/>
</dbReference>
<dbReference type="SUPFAM" id="SSF56112">
    <property type="entry name" value="Protein kinase-like (PK-like)"/>
    <property type="match status" value="1"/>
</dbReference>
<dbReference type="Gene3D" id="1.10.510.10">
    <property type="entry name" value="Transferase(Phosphotransferase) domain 1"/>
    <property type="match status" value="1"/>
</dbReference>
<dbReference type="STRING" id="914234.M2QA83"/>
<dbReference type="AlphaFoldDB" id="M2QA83"/>
<accession>M2QA83</accession>
<dbReference type="InterPro" id="IPR040976">
    <property type="entry name" value="Pkinase_fungal"/>
</dbReference>
<gene>
    <name evidence="2" type="ORF">CERSUDRAFT_117899</name>
</gene>
<name>M2QA83_CERS8</name>